<reference evidence="1" key="1">
    <citation type="submission" date="2022-07" db="EMBL/GenBank/DDBJ databases">
        <authorList>
            <person name="Otstavnykh N."/>
            <person name="Isaeva M."/>
            <person name="Bystritskaya E."/>
        </authorList>
    </citation>
    <scope>NUCLEOTIDE SEQUENCE</scope>
    <source>
        <strain evidence="1">KCTC 52189</strain>
    </source>
</reference>
<comment type="caution">
    <text evidence="1">The sequence shown here is derived from an EMBL/GenBank/DDBJ whole genome shotgun (WGS) entry which is preliminary data.</text>
</comment>
<organism evidence="1 2">
    <name type="scientific">Marimonas arenosa</name>
    <dbReference type="NCBI Taxonomy" id="1795305"/>
    <lineage>
        <taxon>Bacteria</taxon>
        <taxon>Pseudomonadati</taxon>
        <taxon>Pseudomonadota</taxon>
        <taxon>Alphaproteobacteria</taxon>
        <taxon>Rhodobacterales</taxon>
        <taxon>Paracoccaceae</taxon>
        <taxon>Marimonas</taxon>
    </lineage>
</organism>
<protein>
    <submittedName>
        <fullName evidence="1">Uncharacterized protein</fullName>
    </submittedName>
</protein>
<proteinExistence type="predicted"/>
<evidence type="ECO:0000313" key="1">
    <source>
        <dbReference type="EMBL" id="MDQ2091849.1"/>
    </source>
</evidence>
<name>A0AAE4B6Z0_9RHOB</name>
<dbReference type="AlphaFoldDB" id="A0AAE4B6Z0"/>
<keyword evidence="2" id="KW-1185">Reference proteome</keyword>
<dbReference type="EMBL" id="JANHAX010000006">
    <property type="protein sequence ID" value="MDQ2091849.1"/>
    <property type="molecule type" value="Genomic_DNA"/>
</dbReference>
<gene>
    <name evidence="1" type="ORF">NO357_18255</name>
</gene>
<dbReference type="Proteomes" id="UP001226762">
    <property type="component" value="Unassembled WGS sequence"/>
</dbReference>
<accession>A0AAE4B6Z0</accession>
<sequence length="56" mass="6372">MSIFSKKEIGNDLRGAKQLFYGWLRQFAPLEVIAVTRTARDSFSVVREGPRKGRTS</sequence>
<reference evidence="1" key="2">
    <citation type="submission" date="2023-02" db="EMBL/GenBank/DDBJ databases">
        <title>'Rhodoalgimonas zhirmunskyi' gen. nov., isolated from a red alga.</title>
        <authorList>
            <person name="Nedashkovskaya O.I."/>
            <person name="Otstavnykh N.Y."/>
            <person name="Bystritskaya E.P."/>
            <person name="Balabanova L.A."/>
            <person name="Isaeva M.P."/>
        </authorList>
    </citation>
    <scope>NUCLEOTIDE SEQUENCE</scope>
    <source>
        <strain evidence="1">KCTC 52189</strain>
    </source>
</reference>
<evidence type="ECO:0000313" key="2">
    <source>
        <dbReference type="Proteomes" id="UP001226762"/>
    </source>
</evidence>